<comment type="caution">
    <text evidence="1">The sequence shown here is derived from an EMBL/GenBank/DDBJ whole genome shotgun (WGS) entry which is preliminary data.</text>
</comment>
<dbReference type="Gene3D" id="1.10.287.1060">
    <property type="entry name" value="ESAT-6-like"/>
    <property type="match status" value="1"/>
</dbReference>
<dbReference type="Proteomes" id="UP000586827">
    <property type="component" value="Unassembled WGS sequence"/>
</dbReference>
<keyword evidence="2" id="KW-1185">Reference proteome</keyword>
<protein>
    <submittedName>
        <fullName evidence="1">WXG100 family type VII secretion target</fullName>
    </submittedName>
</protein>
<dbReference type="Pfam" id="PF06013">
    <property type="entry name" value="WXG100"/>
    <property type="match status" value="1"/>
</dbReference>
<evidence type="ECO:0000313" key="2">
    <source>
        <dbReference type="Proteomes" id="UP000586827"/>
    </source>
</evidence>
<dbReference type="InterPro" id="IPR036689">
    <property type="entry name" value="ESAT-6-like_sf"/>
</dbReference>
<dbReference type="InterPro" id="IPR010310">
    <property type="entry name" value="T7SS_ESAT-6-like"/>
</dbReference>
<dbReference type="RefSeq" id="WP_157552063.1">
    <property type="nucleotide sequence ID" value="NZ_JABELX010000006.1"/>
</dbReference>
<gene>
    <name evidence="1" type="ORF">HLB23_18760</name>
</gene>
<dbReference type="AlphaFoldDB" id="A0A849BZ95"/>
<evidence type="ECO:0000313" key="1">
    <source>
        <dbReference type="EMBL" id="NNH71873.1"/>
    </source>
</evidence>
<organism evidence="1 2">
    <name type="scientific">Nocardia uniformis</name>
    <dbReference type="NCBI Taxonomy" id="53432"/>
    <lineage>
        <taxon>Bacteria</taxon>
        <taxon>Bacillati</taxon>
        <taxon>Actinomycetota</taxon>
        <taxon>Actinomycetes</taxon>
        <taxon>Mycobacteriales</taxon>
        <taxon>Nocardiaceae</taxon>
        <taxon>Nocardia</taxon>
    </lineage>
</organism>
<proteinExistence type="predicted"/>
<name>A0A849BZ95_9NOCA</name>
<reference evidence="1 2" key="1">
    <citation type="submission" date="2020-05" db="EMBL/GenBank/DDBJ databases">
        <title>MicrobeNet Type strains.</title>
        <authorList>
            <person name="Nicholson A.C."/>
        </authorList>
    </citation>
    <scope>NUCLEOTIDE SEQUENCE [LARGE SCALE GENOMIC DNA]</scope>
    <source>
        <strain evidence="1 2">JCM 3224</strain>
    </source>
</reference>
<accession>A0A849BZ95</accession>
<dbReference type="EMBL" id="JABELX010000006">
    <property type="protein sequence ID" value="NNH71873.1"/>
    <property type="molecule type" value="Genomic_DNA"/>
</dbReference>
<sequence length="113" mass="12117">MSGEINFQGAEANAAKEEMADAVIAVRITINEVTEAAGAVKRGWQGDANLAFDAVASSWEDEAQRLQGILNQMTETVGDGNTKYQAMEADNEDFFKNAAGTHDRASSPHLTNL</sequence>
<dbReference type="SUPFAM" id="SSF140453">
    <property type="entry name" value="EsxAB dimer-like"/>
    <property type="match status" value="1"/>
</dbReference>